<keyword evidence="1" id="KW-1133">Transmembrane helix</keyword>
<keyword evidence="1" id="KW-0472">Membrane</keyword>
<organism evidence="2">
    <name type="scientific">Fonticula alba</name>
    <name type="common">Slime mold</name>
    <dbReference type="NCBI Taxonomy" id="691883"/>
    <lineage>
        <taxon>Eukaryota</taxon>
        <taxon>Rotosphaerida</taxon>
        <taxon>Fonticulaceae</taxon>
        <taxon>Fonticula</taxon>
    </lineage>
</organism>
<dbReference type="RefSeq" id="XP_009493695.1">
    <property type="nucleotide sequence ID" value="XM_009495420.1"/>
</dbReference>
<name>A0A058ZF57_FONAL</name>
<sequence length="61" mass="6898">MAIPTTPGRCIRLFKLHIPLSLAASFLVAGAWWQMHVVPKRQTWAAFDAQQRALAQQRLAQ</sequence>
<gene>
    <name evidence="2" type="ORF">H696_01523</name>
</gene>
<keyword evidence="1" id="KW-0812">Transmembrane</keyword>
<keyword evidence="3" id="KW-1185">Reference proteome</keyword>
<accession>A0A058ZF57</accession>
<dbReference type="GeneID" id="20526248"/>
<proteinExistence type="predicted"/>
<evidence type="ECO:0000313" key="2">
    <source>
        <dbReference type="EMBL" id="KCV72117.1"/>
    </source>
</evidence>
<protein>
    <submittedName>
        <fullName evidence="2">Uncharacterized protein</fullName>
    </submittedName>
</protein>
<dbReference type="Proteomes" id="UP000030693">
    <property type="component" value="Unassembled WGS sequence"/>
</dbReference>
<feature type="transmembrane region" description="Helical" evidence="1">
    <location>
        <begin position="16"/>
        <end position="33"/>
    </location>
</feature>
<evidence type="ECO:0000256" key="1">
    <source>
        <dbReference type="SAM" id="Phobius"/>
    </source>
</evidence>
<evidence type="ECO:0000313" key="3">
    <source>
        <dbReference type="Proteomes" id="UP000030693"/>
    </source>
</evidence>
<reference evidence="2" key="1">
    <citation type="submission" date="2013-04" db="EMBL/GenBank/DDBJ databases">
        <title>The Genome Sequence of Fonticula alba ATCC 38817.</title>
        <authorList>
            <consortium name="The Broad Institute Genomics Platform"/>
            <person name="Russ C."/>
            <person name="Cuomo C."/>
            <person name="Burger G."/>
            <person name="Gray M.W."/>
            <person name="Holland P.W.H."/>
            <person name="King N."/>
            <person name="Lang F.B.F."/>
            <person name="Roger A.J."/>
            <person name="Ruiz-Trillo I."/>
            <person name="Brown M."/>
            <person name="Walker B."/>
            <person name="Young S."/>
            <person name="Zeng Q."/>
            <person name="Gargeya S."/>
            <person name="Fitzgerald M."/>
            <person name="Haas B."/>
            <person name="Abouelleil A."/>
            <person name="Allen A.W."/>
            <person name="Alvarado L."/>
            <person name="Arachchi H.M."/>
            <person name="Berlin A.M."/>
            <person name="Chapman S.B."/>
            <person name="Gainer-Dewar J."/>
            <person name="Goldberg J."/>
            <person name="Griggs A."/>
            <person name="Gujja S."/>
            <person name="Hansen M."/>
            <person name="Howarth C."/>
            <person name="Imamovic A."/>
            <person name="Ireland A."/>
            <person name="Larimer J."/>
            <person name="McCowan C."/>
            <person name="Murphy C."/>
            <person name="Pearson M."/>
            <person name="Poon T.W."/>
            <person name="Priest M."/>
            <person name="Roberts A."/>
            <person name="Saif S."/>
            <person name="Shea T."/>
            <person name="Sisk P."/>
            <person name="Sykes S."/>
            <person name="Wortman J."/>
            <person name="Nusbaum C."/>
            <person name="Birren B."/>
        </authorList>
    </citation>
    <scope>NUCLEOTIDE SEQUENCE [LARGE SCALE GENOMIC DNA]</scope>
    <source>
        <strain evidence="2">ATCC 38817</strain>
    </source>
</reference>
<dbReference type="AlphaFoldDB" id="A0A058ZF57"/>
<dbReference type="EMBL" id="KB932202">
    <property type="protein sequence ID" value="KCV72117.1"/>
    <property type="molecule type" value="Genomic_DNA"/>
</dbReference>